<comment type="caution">
    <text evidence="1">The sequence shown here is derived from an EMBL/GenBank/DDBJ whole genome shotgun (WGS) entry which is preliminary data.</text>
</comment>
<sequence>MASPAPLNTVAFEDAIAAFESGQREQLLAPLGAAVSAGSPDPRLWHLHGLVLRDLERREDALPSLRKAAQMAPTSAKIAHSLARTLYEAGLPSIDAYGQALRLAPGDTEIVAGLTSAFVADGEPQTAISGLERIVSRSPHWVVGHILLSKLRWAQGDRDDFTRSFADAIRQTPQNLDLWHQWIIALTHAERWEQVLEVIGNGRAALGEQGVFSISEAIVYAERGETEKAEAHFAPFADLQDGTVQVRRVRHYLRSGRPEEADRIISEWTRKPDAFMFWPYASIAWRMLGDPRWDWLEGDARFVGVYDIADRLPPLDQLAETMRKLHTLSGQPLEQSLRGGTQTDGDIFLHIDPVLIQLREAIRATVAEHVAKLPARDESHPLLGPPREQIRFSGAWSVWLRERGFHANHVHPAGWISSALYIVLPPDLGEEGAGYLTLGDSTSSTLDVGLPPFRTVEPKPGRLALFPSYMWHGTRPFGKGERITVAFDVAVPSGN</sequence>
<dbReference type="RefSeq" id="WP_249868556.1">
    <property type="nucleotide sequence ID" value="NZ_JAMGBC010000001.1"/>
</dbReference>
<dbReference type="Pfam" id="PF13759">
    <property type="entry name" value="2OG-FeII_Oxy_5"/>
    <property type="match status" value="1"/>
</dbReference>
<name>A0ABT0RHB8_9SPHN</name>
<evidence type="ECO:0000313" key="2">
    <source>
        <dbReference type="Proteomes" id="UP001165343"/>
    </source>
</evidence>
<dbReference type="InterPro" id="IPR012668">
    <property type="entry name" value="CHP02466"/>
</dbReference>
<organism evidence="1 2">
    <name type="scientific">Sphingomonas anseongensis</name>
    <dbReference type="NCBI Taxonomy" id="2908207"/>
    <lineage>
        <taxon>Bacteria</taxon>
        <taxon>Pseudomonadati</taxon>
        <taxon>Pseudomonadota</taxon>
        <taxon>Alphaproteobacteria</taxon>
        <taxon>Sphingomonadales</taxon>
        <taxon>Sphingomonadaceae</taxon>
        <taxon>Sphingomonas</taxon>
    </lineage>
</organism>
<keyword evidence="2" id="KW-1185">Reference proteome</keyword>
<protein>
    <submittedName>
        <fullName evidence="1">2OG-Fe(II) oxygenase</fullName>
    </submittedName>
</protein>
<dbReference type="InterPro" id="IPR011990">
    <property type="entry name" value="TPR-like_helical_dom_sf"/>
</dbReference>
<dbReference type="Proteomes" id="UP001165343">
    <property type="component" value="Unassembled WGS sequence"/>
</dbReference>
<evidence type="ECO:0000313" key="1">
    <source>
        <dbReference type="EMBL" id="MCL6679674.1"/>
    </source>
</evidence>
<reference evidence="1" key="1">
    <citation type="submission" date="2022-05" db="EMBL/GenBank/DDBJ databases">
        <authorList>
            <person name="Jo J.-H."/>
            <person name="Im W.-T."/>
        </authorList>
    </citation>
    <scope>NUCLEOTIDE SEQUENCE</scope>
    <source>
        <strain evidence="1">RG327</strain>
    </source>
</reference>
<dbReference type="Gene3D" id="1.25.40.10">
    <property type="entry name" value="Tetratricopeptide repeat domain"/>
    <property type="match status" value="1"/>
</dbReference>
<proteinExistence type="predicted"/>
<accession>A0ABT0RHB8</accession>
<dbReference type="SUPFAM" id="SSF48452">
    <property type="entry name" value="TPR-like"/>
    <property type="match status" value="1"/>
</dbReference>
<dbReference type="Gene3D" id="2.60.120.620">
    <property type="entry name" value="q2cbj1_9rhob like domain"/>
    <property type="match status" value="1"/>
</dbReference>
<gene>
    <name evidence="1" type="ORF">LZ519_10165</name>
</gene>
<dbReference type="EMBL" id="JAMGBC010000001">
    <property type="protein sequence ID" value="MCL6679674.1"/>
    <property type="molecule type" value="Genomic_DNA"/>
</dbReference>